<dbReference type="FunCoup" id="A0A6L2Q0G7">
    <property type="interactions" value="1261"/>
</dbReference>
<evidence type="ECO:0000256" key="1">
    <source>
        <dbReference type="ARBA" id="ARBA00022737"/>
    </source>
</evidence>
<dbReference type="Gene3D" id="1.25.40.10">
    <property type="entry name" value="Tetratricopeptide repeat domain"/>
    <property type="match status" value="3"/>
</dbReference>
<evidence type="ECO:0000259" key="4">
    <source>
        <dbReference type="Pfam" id="PF17177"/>
    </source>
</evidence>
<feature type="domain" description="PROP1-like PPR" evidence="4">
    <location>
        <begin position="188"/>
        <end position="348"/>
    </location>
</feature>
<accession>A0A6L2Q0G7</accession>
<dbReference type="PROSITE" id="PS51375">
    <property type="entry name" value="PPR"/>
    <property type="match status" value="2"/>
</dbReference>
<dbReference type="Pfam" id="PF13812">
    <property type="entry name" value="PPR_3"/>
    <property type="match status" value="1"/>
</dbReference>
<dbReference type="NCBIfam" id="TIGR00756">
    <property type="entry name" value="PPR"/>
    <property type="match status" value="2"/>
</dbReference>
<dbReference type="FunFam" id="1.25.40.10:FF:001555">
    <property type="entry name" value="GD13877"/>
    <property type="match status" value="1"/>
</dbReference>
<keyword evidence="6" id="KW-1185">Reference proteome</keyword>
<feature type="region of interest" description="Disordered" evidence="3">
    <location>
        <begin position="372"/>
        <end position="392"/>
    </location>
</feature>
<evidence type="ECO:0000256" key="3">
    <source>
        <dbReference type="SAM" id="MobiDB-lite"/>
    </source>
</evidence>
<reference evidence="6" key="1">
    <citation type="submission" date="2020-01" db="EMBL/GenBank/DDBJ databases">
        <title>Draft genome sequence of the Termite Coptotermes fromosanus.</title>
        <authorList>
            <person name="Itakura S."/>
            <person name="Yosikawa Y."/>
            <person name="Umezawa K."/>
        </authorList>
    </citation>
    <scope>NUCLEOTIDE SEQUENCE [LARGE SCALE GENOMIC DNA]</scope>
</reference>
<dbReference type="GO" id="GO:0000049">
    <property type="term" value="F:tRNA binding"/>
    <property type="evidence" value="ECO:0007669"/>
    <property type="project" value="TreeGrafter"/>
</dbReference>
<dbReference type="PANTHER" id="PTHR24014:SF6">
    <property type="entry name" value="PENTATRICOPEPTIDE REPEAT-CONTAINING PROTEIN 1, MITOCHONDRIAL"/>
    <property type="match status" value="1"/>
</dbReference>
<dbReference type="InterPro" id="IPR033443">
    <property type="entry name" value="PROP1-like_PPR_dom"/>
</dbReference>
<feature type="repeat" description="PPR" evidence="2">
    <location>
        <begin position="258"/>
        <end position="292"/>
    </location>
</feature>
<organism evidence="5 6">
    <name type="scientific">Coptotermes formosanus</name>
    <name type="common">Formosan subterranean termite</name>
    <dbReference type="NCBI Taxonomy" id="36987"/>
    <lineage>
        <taxon>Eukaryota</taxon>
        <taxon>Metazoa</taxon>
        <taxon>Ecdysozoa</taxon>
        <taxon>Arthropoda</taxon>
        <taxon>Hexapoda</taxon>
        <taxon>Insecta</taxon>
        <taxon>Pterygota</taxon>
        <taxon>Neoptera</taxon>
        <taxon>Polyneoptera</taxon>
        <taxon>Dictyoptera</taxon>
        <taxon>Blattodea</taxon>
        <taxon>Blattoidea</taxon>
        <taxon>Termitoidae</taxon>
        <taxon>Rhinotermitidae</taxon>
        <taxon>Coptotermes</taxon>
    </lineage>
</organism>
<dbReference type="GO" id="GO:0005759">
    <property type="term" value="C:mitochondrial matrix"/>
    <property type="evidence" value="ECO:0007669"/>
    <property type="project" value="TreeGrafter"/>
</dbReference>
<evidence type="ECO:0000256" key="2">
    <source>
        <dbReference type="PROSITE-ProRule" id="PRU00708"/>
    </source>
</evidence>
<dbReference type="OrthoDB" id="185373at2759"/>
<dbReference type="EMBL" id="BLKM01000627">
    <property type="protein sequence ID" value="GFG36308.1"/>
    <property type="molecule type" value="Genomic_DNA"/>
</dbReference>
<evidence type="ECO:0000313" key="5">
    <source>
        <dbReference type="EMBL" id="GFG36308.1"/>
    </source>
</evidence>
<dbReference type="Proteomes" id="UP000502823">
    <property type="component" value="Unassembled WGS sequence"/>
</dbReference>
<evidence type="ECO:0000313" key="6">
    <source>
        <dbReference type="Proteomes" id="UP000502823"/>
    </source>
</evidence>
<dbReference type="AlphaFoldDB" id="A0A6L2Q0G7"/>
<dbReference type="GO" id="GO:0042780">
    <property type="term" value="P:tRNA 3'-end processing"/>
    <property type="evidence" value="ECO:0007669"/>
    <property type="project" value="TreeGrafter"/>
</dbReference>
<feature type="compositionally biased region" description="Basic residues" evidence="3">
    <location>
        <begin position="664"/>
        <end position="673"/>
    </location>
</feature>
<gene>
    <name evidence="5" type="ORF">Cfor_00836</name>
</gene>
<sequence>MISPSRIFCGLSTFHRHFMTEMFFVAIRSQQCMKLLPVRYIALYMSSVTHLPNILDREYININLKYYKSHTKTNHVGEMCFNQQHTAQIHTRRHVETETDFYESDPDTFGTLKVNKETPIEAIEGDEGDKEEELYLERVPSAAQKLSNKQYAAMIKDFISQKKLADAIDVLETRMLKEDKVKPENFIYTLIIGECGRLGYTKKAFQLYNQMKKRALKVTASVYTSLFNSCANSPWPNDGLKRANHLRQLMFEKGYEPNASNYHAMIKAFGRCGDLSTAFALVDEMAEKKVTISDETFNFLMQACISDKEAGFRHALLVWRKMLQNKVKPDLFTYNLLLRCIRDCGLGDVHVAQDVFHRITEESKRQGCEISKLPRSAQENETDEASLQEVSPPFENRPNLLASRPHFGNIIALSEVTKPEDRLILVGGCSGLLEQMNKDGVKPNIKTFTQLLDTIPSTRAAEQGLLSAMEKAEVHPDIDFYNMLIKKRSMRFDYTNAHAVLKLIQKSGLYPDIVTFGVLALGCCTKQEAQCLLAGMRDAGFRMNSEILGAMLRQGCCHFNFEYVLAIMETVIEEEVQPSEKFLEHLENFHKGCERKIRNKDTDMPQMDKTAGRNYFRRGFQKFCKRYTSWLKEIVPEKLGHPWDQFQKQAQADNRTVQEDTKVQRQRQGKIQHGHYTEATQHVP</sequence>
<dbReference type="InParanoid" id="A0A6L2Q0G7"/>
<proteinExistence type="predicted"/>
<comment type="caution">
    <text evidence="5">The sequence shown here is derived from an EMBL/GenBank/DDBJ whole genome shotgun (WGS) entry which is preliminary data.</text>
</comment>
<dbReference type="Pfam" id="PF17177">
    <property type="entry name" value="PPR_long"/>
    <property type="match status" value="1"/>
</dbReference>
<dbReference type="InterPro" id="IPR002885">
    <property type="entry name" value="PPR_rpt"/>
</dbReference>
<name>A0A6L2Q0G7_COPFO</name>
<protein>
    <recommendedName>
        <fullName evidence="4">PROP1-like PPR domain-containing protein</fullName>
    </recommendedName>
</protein>
<feature type="repeat" description="PPR" evidence="2">
    <location>
        <begin position="184"/>
        <end position="218"/>
    </location>
</feature>
<dbReference type="PANTHER" id="PTHR24014">
    <property type="entry name" value="2-OXOGLUTARATE AND IRON-DEPENDENT OXYGENASE DOMAIN-CONTAINING PROTEIN 2"/>
    <property type="match status" value="1"/>
</dbReference>
<feature type="region of interest" description="Disordered" evidence="3">
    <location>
        <begin position="650"/>
        <end position="684"/>
    </location>
</feature>
<keyword evidence="1" id="KW-0677">Repeat</keyword>
<dbReference type="InterPro" id="IPR011990">
    <property type="entry name" value="TPR-like_helical_dom_sf"/>
</dbReference>